<evidence type="ECO:0000259" key="6">
    <source>
        <dbReference type="PROSITE" id="PS50135"/>
    </source>
</evidence>
<evidence type="ECO:0000256" key="4">
    <source>
        <dbReference type="PROSITE-ProRule" id="PRU00228"/>
    </source>
</evidence>
<keyword evidence="2 4" id="KW-0863">Zinc-finger</keyword>
<organism evidence="7">
    <name type="scientific">Cladocopium goreaui</name>
    <dbReference type="NCBI Taxonomy" id="2562237"/>
    <lineage>
        <taxon>Eukaryota</taxon>
        <taxon>Sar</taxon>
        <taxon>Alveolata</taxon>
        <taxon>Dinophyceae</taxon>
        <taxon>Suessiales</taxon>
        <taxon>Symbiodiniaceae</taxon>
        <taxon>Cladocopium</taxon>
    </lineage>
</organism>
<protein>
    <recommendedName>
        <fullName evidence="6">ZZ-type domain-containing protein</fullName>
    </recommendedName>
</protein>
<keyword evidence="9" id="KW-1185">Reference proteome</keyword>
<dbReference type="PANTHER" id="PTHR15090">
    <property type="entry name" value="SEQUESTOSOME 1-RELATED"/>
    <property type="match status" value="1"/>
</dbReference>
<dbReference type="InterPro" id="IPR043145">
    <property type="entry name" value="Znf_ZZ_sf"/>
</dbReference>
<dbReference type="PROSITE" id="PS01357">
    <property type="entry name" value="ZF_ZZ_1"/>
    <property type="match status" value="1"/>
</dbReference>
<dbReference type="EMBL" id="CAMXCT020002113">
    <property type="protein sequence ID" value="CAL1149152.1"/>
    <property type="molecule type" value="Genomic_DNA"/>
</dbReference>
<comment type="caution">
    <text evidence="7">The sequence shown here is derived from an EMBL/GenBank/DDBJ whole genome shotgun (WGS) entry which is preliminary data.</text>
</comment>
<dbReference type="InterPro" id="IPR013783">
    <property type="entry name" value="Ig-like_fold"/>
</dbReference>
<evidence type="ECO:0000256" key="2">
    <source>
        <dbReference type="ARBA" id="ARBA00022771"/>
    </source>
</evidence>
<dbReference type="Pfam" id="PF00569">
    <property type="entry name" value="ZZ"/>
    <property type="match status" value="2"/>
</dbReference>
<gene>
    <name evidence="7" type="ORF">C1SCF055_LOCUS22303</name>
</gene>
<evidence type="ECO:0000256" key="1">
    <source>
        <dbReference type="ARBA" id="ARBA00022723"/>
    </source>
</evidence>
<dbReference type="SUPFAM" id="SSF57850">
    <property type="entry name" value="RING/U-box"/>
    <property type="match status" value="2"/>
</dbReference>
<dbReference type="CDD" id="cd02249">
    <property type="entry name" value="ZZ"/>
    <property type="match status" value="1"/>
</dbReference>
<proteinExistence type="predicted"/>
<dbReference type="PROSITE" id="PS50135">
    <property type="entry name" value="ZF_ZZ_2"/>
    <property type="match status" value="2"/>
</dbReference>
<dbReference type="SMART" id="SM00291">
    <property type="entry name" value="ZnF_ZZ"/>
    <property type="match status" value="2"/>
</dbReference>
<dbReference type="EMBL" id="CAMXCT030002113">
    <property type="protein sequence ID" value="CAL4783089.1"/>
    <property type="molecule type" value="Genomic_DNA"/>
</dbReference>
<reference evidence="7" key="1">
    <citation type="submission" date="2022-10" db="EMBL/GenBank/DDBJ databases">
        <authorList>
            <person name="Chen Y."/>
            <person name="Dougan E. K."/>
            <person name="Chan C."/>
            <person name="Rhodes N."/>
            <person name="Thang M."/>
        </authorList>
    </citation>
    <scope>NUCLEOTIDE SEQUENCE</scope>
</reference>
<dbReference type="Proteomes" id="UP001152797">
    <property type="component" value="Unassembled WGS sequence"/>
</dbReference>
<name>A0A9P1CNU6_9DINO</name>
<evidence type="ECO:0000313" key="9">
    <source>
        <dbReference type="Proteomes" id="UP001152797"/>
    </source>
</evidence>
<sequence>MDEEMEVVEIRICIGEEVKDSVCMHRAEIGKMIELAYTVLAQRAEQVLNGKVLKRITYIDDEGDHCTLSPASVVDAVDLSRDGVLNLYAVEEPSQDQEAEASSPVLEVTHSKLKLEAATFQEGMKAWSDRNYVYKNIPDELLGSTLFRGEHIVPTNTFFLVKAPAGSVIYVFSEVHRDGGFSNLGLEKCDAKRFRWEIEGSGKHYSLSLWKFISTGEAEQILVCESLVGGIAVKTGRSTTSTTNSKAEAETAGKMIEKLAALVGEPNVLMTLQKLAEKGLDLLAEHEDHFTDAWVPLIQPLHLAASGNFADTKEVMSFLQTAKDVYQTMPSALQEVVEKSLKGTLQNIVAQQAQQAAEEAQQAAEEATETEIHPHVVCDGCEQDPLTGRRYKCSDCRDFDLCESCYKKRDRLHPGHSFKIVPGHVLPFPLELSVCCDGCGKKQVQPQDRFKCLECPDYDLCTSCFEQRSLIHPEHSTWQHLGQRLCCGSAPPAEPEPESGHEEKLAEPKNEFPDMPMFEADAMMACPCTPDLLDAQADVAAAMAVPCTPPPLAVPCTPTSPDEKEVPAALVSCPSTPPEPKLAWVPQPCTPPLSTEEKLDTVSESEIDPKVAVAAMAKLLSNPNKALRQAVVHAMSVAEVEVAARTPVEQSQDSGSDISDDWERLEEAENEDVPMGVASPTPSQKPEQLVKVVFVSALLNDPTTMQQLQNKQGVIEWHGSEAFRLGHLEIKHTACPPPTKALVKIVVVNIGEAAWPEASTLELRDGPSWGFDKMPLGAVTPGETVELVLDLSFTAGHQGDMLTSAWAVMDGQGSPIGSPMLLEVVRT</sequence>
<keyword evidence="3" id="KW-0862">Zinc</keyword>
<feature type="domain" description="ZZ-type" evidence="6">
    <location>
        <begin position="373"/>
        <end position="426"/>
    </location>
</feature>
<accession>A0A9P1CNU6</accession>
<dbReference type="Gene3D" id="2.60.40.10">
    <property type="entry name" value="Immunoglobulins"/>
    <property type="match status" value="1"/>
</dbReference>
<dbReference type="OrthoDB" id="437878at2759"/>
<dbReference type="InterPro" id="IPR052260">
    <property type="entry name" value="Autophagy_Rcpt_SigReg"/>
</dbReference>
<dbReference type="GO" id="GO:0008270">
    <property type="term" value="F:zinc ion binding"/>
    <property type="evidence" value="ECO:0007669"/>
    <property type="project" value="UniProtKB-KW"/>
</dbReference>
<evidence type="ECO:0000256" key="5">
    <source>
        <dbReference type="SAM" id="MobiDB-lite"/>
    </source>
</evidence>
<keyword evidence="1" id="KW-0479">Metal-binding</keyword>
<feature type="region of interest" description="Disordered" evidence="5">
    <location>
        <begin position="665"/>
        <end position="684"/>
    </location>
</feature>
<dbReference type="InterPro" id="IPR000433">
    <property type="entry name" value="Znf_ZZ"/>
</dbReference>
<dbReference type="EMBL" id="CAMXCT010002113">
    <property type="protein sequence ID" value="CAI3995777.1"/>
    <property type="molecule type" value="Genomic_DNA"/>
</dbReference>
<evidence type="ECO:0000256" key="3">
    <source>
        <dbReference type="ARBA" id="ARBA00022833"/>
    </source>
</evidence>
<dbReference type="CDD" id="cd02340">
    <property type="entry name" value="ZZ_NBR1_like"/>
    <property type="match status" value="1"/>
</dbReference>
<feature type="domain" description="ZZ-type" evidence="6">
    <location>
        <begin position="431"/>
        <end position="490"/>
    </location>
</feature>
<evidence type="ECO:0000313" key="8">
    <source>
        <dbReference type="EMBL" id="CAL4783089.1"/>
    </source>
</evidence>
<evidence type="ECO:0000313" key="7">
    <source>
        <dbReference type="EMBL" id="CAI3995777.1"/>
    </source>
</evidence>
<dbReference type="AlphaFoldDB" id="A0A9P1CNU6"/>
<dbReference type="Gene3D" id="3.30.60.90">
    <property type="match status" value="2"/>
</dbReference>
<reference evidence="8 9" key="2">
    <citation type="submission" date="2024-05" db="EMBL/GenBank/DDBJ databases">
        <authorList>
            <person name="Chen Y."/>
            <person name="Shah S."/>
            <person name="Dougan E. K."/>
            <person name="Thang M."/>
            <person name="Chan C."/>
        </authorList>
    </citation>
    <scope>NUCLEOTIDE SEQUENCE [LARGE SCALE GENOMIC DNA]</scope>
</reference>